<feature type="transmembrane region" description="Helical" evidence="1">
    <location>
        <begin position="104"/>
        <end position="125"/>
    </location>
</feature>
<reference evidence="2" key="1">
    <citation type="submission" date="2019-03" db="EMBL/GenBank/DDBJ databases">
        <title>Lake Tanganyika Metagenome-Assembled Genomes (MAGs).</title>
        <authorList>
            <person name="Tran P."/>
        </authorList>
    </citation>
    <scope>NUCLEOTIDE SEQUENCE</scope>
    <source>
        <strain evidence="2">M_DeepCast_400m_m2_100</strain>
    </source>
</reference>
<evidence type="ECO:0000256" key="1">
    <source>
        <dbReference type="SAM" id="Phobius"/>
    </source>
</evidence>
<comment type="caution">
    <text evidence="2">The sequence shown here is derived from an EMBL/GenBank/DDBJ whole genome shotgun (WGS) entry which is preliminary data.</text>
</comment>
<dbReference type="EMBL" id="VGIY01000347">
    <property type="protein sequence ID" value="MBM3318404.1"/>
    <property type="molecule type" value="Genomic_DNA"/>
</dbReference>
<accession>A0A938BMV3</accession>
<feature type="transmembrane region" description="Helical" evidence="1">
    <location>
        <begin position="146"/>
        <end position="165"/>
    </location>
</feature>
<evidence type="ECO:0000313" key="2">
    <source>
        <dbReference type="EMBL" id="MBM3318404.1"/>
    </source>
</evidence>
<protein>
    <submittedName>
        <fullName evidence="2">B-box zinc finger protein</fullName>
    </submittedName>
</protein>
<keyword evidence="1" id="KW-0812">Transmembrane</keyword>
<name>A0A938BMV3_UNCEI</name>
<keyword evidence="1" id="KW-0472">Membrane</keyword>
<evidence type="ECO:0000313" key="3">
    <source>
        <dbReference type="Proteomes" id="UP000748308"/>
    </source>
</evidence>
<dbReference type="AlphaFoldDB" id="A0A938BMV3"/>
<proteinExistence type="predicted"/>
<organism evidence="2 3">
    <name type="scientific">Eiseniibacteriota bacterium</name>
    <dbReference type="NCBI Taxonomy" id="2212470"/>
    <lineage>
        <taxon>Bacteria</taxon>
        <taxon>Candidatus Eiseniibacteriota</taxon>
    </lineage>
</organism>
<gene>
    <name evidence="2" type="ORF">FJY75_11190</name>
</gene>
<dbReference type="Proteomes" id="UP000748308">
    <property type="component" value="Unassembled WGS sequence"/>
</dbReference>
<sequence length="219" mass="23824">MNCGIHEQTPAVGRCGACGQPLCLDCAIQWQGRTTCKACLEAGNARKARPRVLRKSPVLAALLSLFPGLGQIYVGYYLMGFVHLAVVALLTALMSAGAASRPGMGPLLGMFLAFFWLFNVIDAARRASHYNRHLSGDREEKPPTDSPLFGGIALLIIGLILTLEITLGVDLKFLDKTWPLAILAVSALLLGKYLRARRRLREPIDGWEKGGEPEDRQLG</sequence>
<keyword evidence="1" id="KW-1133">Transmembrane helix</keyword>
<feature type="transmembrane region" description="Helical" evidence="1">
    <location>
        <begin position="74"/>
        <end position="98"/>
    </location>
</feature>
<feature type="transmembrane region" description="Helical" evidence="1">
    <location>
        <begin position="177"/>
        <end position="194"/>
    </location>
</feature>